<evidence type="ECO:0000256" key="3">
    <source>
        <dbReference type="ARBA" id="ARBA00023163"/>
    </source>
</evidence>
<evidence type="ECO:0000256" key="1">
    <source>
        <dbReference type="ARBA" id="ARBA00023015"/>
    </source>
</evidence>
<reference evidence="7" key="1">
    <citation type="journal article" date="2016" name="Genome Announc.">
        <title>Draft genome sequences of fungus Aspergillus calidoustus.</title>
        <authorList>
            <person name="Horn F."/>
            <person name="Linde J."/>
            <person name="Mattern D.J."/>
            <person name="Walther G."/>
            <person name="Guthke R."/>
            <person name="Scherlach K."/>
            <person name="Martin K."/>
            <person name="Brakhage A.A."/>
            <person name="Petzke L."/>
            <person name="Valiante V."/>
        </authorList>
    </citation>
    <scope>NUCLEOTIDE SEQUENCE [LARGE SCALE GENOMIC DNA]</scope>
    <source>
        <strain evidence="7">SF006504</strain>
    </source>
</reference>
<dbReference type="CDD" id="cd00067">
    <property type="entry name" value="GAL4"/>
    <property type="match status" value="1"/>
</dbReference>
<proteinExistence type="predicted"/>
<protein>
    <recommendedName>
        <fullName evidence="5">Zn(2)-C6 fungal-type domain-containing protein</fullName>
    </recommendedName>
</protein>
<keyword evidence="1" id="KW-0805">Transcription regulation</keyword>
<dbReference type="Proteomes" id="UP000054771">
    <property type="component" value="Unassembled WGS sequence"/>
</dbReference>
<dbReference type="EMBL" id="CDMC01000009">
    <property type="protein sequence ID" value="CEL07711.1"/>
    <property type="molecule type" value="Genomic_DNA"/>
</dbReference>
<dbReference type="GO" id="GO:0003677">
    <property type="term" value="F:DNA binding"/>
    <property type="evidence" value="ECO:0007669"/>
    <property type="project" value="UniProtKB-KW"/>
</dbReference>
<dbReference type="GO" id="GO:0008270">
    <property type="term" value="F:zinc ion binding"/>
    <property type="evidence" value="ECO:0007669"/>
    <property type="project" value="InterPro"/>
</dbReference>
<evidence type="ECO:0000313" key="7">
    <source>
        <dbReference type="Proteomes" id="UP000054771"/>
    </source>
</evidence>
<dbReference type="SMART" id="SM00066">
    <property type="entry name" value="GAL4"/>
    <property type="match status" value="1"/>
</dbReference>
<organism evidence="6 7">
    <name type="scientific">Aspergillus calidoustus</name>
    <dbReference type="NCBI Taxonomy" id="454130"/>
    <lineage>
        <taxon>Eukaryota</taxon>
        <taxon>Fungi</taxon>
        <taxon>Dikarya</taxon>
        <taxon>Ascomycota</taxon>
        <taxon>Pezizomycotina</taxon>
        <taxon>Eurotiomycetes</taxon>
        <taxon>Eurotiomycetidae</taxon>
        <taxon>Eurotiales</taxon>
        <taxon>Aspergillaceae</taxon>
        <taxon>Aspergillus</taxon>
        <taxon>Aspergillus subgen. Nidulantes</taxon>
    </lineage>
</organism>
<keyword evidence="7" id="KW-1185">Reference proteome</keyword>
<accession>A0A0U5GD88</accession>
<keyword evidence="4" id="KW-0539">Nucleus</keyword>
<dbReference type="AlphaFoldDB" id="A0A0U5GD88"/>
<sequence>MLGNTSKPPLRRLLPAIAQTAAASHVPHNNTKQQRQSLACSSCQKRRTKCSGSPPCDQCIAANAECIFDARRDRRRKFALKTAEHTKDTLIRLIDLLRQGTPYDILKLKAHMESCVSDQEAMERLPLFLTNPGAACYSPSMSFEQAGAHKASSGCFNNV</sequence>
<dbReference type="Pfam" id="PF00172">
    <property type="entry name" value="Zn_clus"/>
    <property type="match status" value="1"/>
</dbReference>
<dbReference type="Gene3D" id="4.10.240.10">
    <property type="entry name" value="Zn(2)-C6 fungal-type DNA-binding domain"/>
    <property type="match status" value="1"/>
</dbReference>
<evidence type="ECO:0000313" key="6">
    <source>
        <dbReference type="EMBL" id="CEL07711.1"/>
    </source>
</evidence>
<dbReference type="PROSITE" id="PS50048">
    <property type="entry name" value="ZN2_CY6_FUNGAL_2"/>
    <property type="match status" value="1"/>
</dbReference>
<dbReference type="PANTHER" id="PTHR47256:SF1">
    <property type="entry name" value="ZN(II)2CYS6 TRANSCRIPTION FACTOR (EUROFUNG)"/>
    <property type="match status" value="1"/>
</dbReference>
<keyword evidence="3" id="KW-0804">Transcription</keyword>
<dbReference type="OrthoDB" id="3266505at2759"/>
<dbReference type="GO" id="GO:0000981">
    <property type="term" value="F:DNA-binding transcription factor activity, RNA polymerase II-specific"/>
    <property type="evidence" value="ECO:0007669"/>
    <property type="project" value="InterPro"/>
</dbReference>
<feature type="domain" description="Zn(2)-C6 fungal-type" evidence="5">
    <location>
        <begin position="39"/>
        <end position="68"/>
    </location>
</feature>
<name>A0A0U5GD88_ASPCI</name>
<evidence type="ECO:0000256" key="2">
    <source>
        <dbReference type="ARBA" id="ARBA00023125"/>
    </source>
</evidence>
<dbReference type="InterPro" id="IPR001138">
    <property type="entry name" value="Zn2Cys6_DnaBD"/>
</dbReference>
<dbReference type="InterPro" id="IPR036864">
    <property type="entry name" value="Zn2-C6_fun-type_DNA-bd_sf"/>
</dbReference>
<dbReference type="OMA" id="HASVESC"/>
<gene>
    <name evidence="6" type="ORF">ASPCAL10866</name>
</gene>
<keyword evidence="2" id="KW-0238">DNA-binding</keyword>
<evidence type="ECO:0000256" key="4">
    <source>
        <dbReference type="ARBA" id="ARBA00023242"/>
    </source>
</evidence>
<dbReference type="InterPro" id="IPR053187">
    <property type="entry name" value="Notoamide_regulator"/>
</dbReference>
<dbReference type="STRING" id="454130.A0A0U5GD88"/>
<evidence type="ECO:0000259" key="5">
    <source>
        <dbReference type="PROSITE" id="PS50048"/>
    </source>
</evidence>
<dbReference type="SUPFAM" id="SSF57701">
    <property type="entry name" value="Zn2/Cys6 DNA-binding domain"/>
    <property type="match status" value="1"/>
</dbReference>
<dbReference type="PANTHER" id="PTHR47256">
    <property type="entry name" value="ZN(II)2CYS6 TRANSCRIPTION FACTOR (EUROFUNG)-RELATED"/>
    <property type="match status" value="1"/>
</dbReference>